<dbReference type="Pfam" id="PF03372">
    <property type="entry name" value="Exo_endo_phos"/>
    <property type="match status" value="1"/>
</dbReference>
<gene>
    <name evidence="2" type="ORF">MFFC18_22410</name>
</gene>
<dbReference type="SUPFAM" id="SSF56219">
    <property type="entry name" value="DNase I-like"/>
    <property type="match status" value="1"/>
</dbReference>
<dbReference type="InterPro" id="IPR050410">
    <property type="entry name" value="CCR4/nocturin_mRNA_transcr"/>
</dbReference>
<dbReference type="KEGG" id="mff:MFFC18_22410"/>
<evidence type="ECO:0000313" key="3">
    <source>
        <dbReference type="Proteomes" id="UP000322214"/>
    </source>
</evidence>
<keyword evidence="2" id="KW-0540">Nuclease</keyword>
<dbReference type="STRING" id="980251.GCA_001642875_00066"/>
<keyword evidence="2" id="KW-0269">Exonuclease</keyword>
<organism evidence="2 3">
    <name type="scientific">Mariniblastus fucicola</name>
    <dbReference type="NCBI Taxonomy" id="980251"/>
    <lineage>
        <taxon>Bacteria</taxon>
        <taxon>Pseudomonadati</taxon>
        <taxon>Planctomycetota</taxon>
        <taxon>Planctomycetia</taxon>
        <taxon>Pirellulales</taxon>
        <taxon>Pirellulaceae</taxon>
        <taxon>Mariniblastus</taxon>
    </lineage>
</organism>
<proteinExistence type="predicted"/>
<accession>A0A5B9PHK6</accession>
<dbReference type="InterPro" id="IPR036691">
    <property type="entry name" value="Endo/exonu/phosph_ase_sf"/>
</dbReference>
<dbReference type="EMBL" id="CP042912">
    <property type="protein sequence ID" value="QEG22361.1"/>
    <property type="molecule type" value="Genomic_DNA"/>
</dbReference>
<dbReference type="InterPro" id="IPR005135">
    <property type="entry name" value="Endo/exonuclease/phosphatase"/>
</dbReference>
<feature type="domain" description="Endonuclease/exonuclease/phosphatase" evidence="1">
    <location>
        <begin position="40"/>
        <end position="291"/>
    </location>
</feature>
<dbReference type="GO" id="GO:0000175">
    <property type="term" value="F:3'-5'-RNA exonuclease activity"/>
    <property type="evidence" value="ECO:0007669"/>
    <property type="project" value="TreeGrafter"/>
</dbReference>
<evidence type="ECO:0000313" key="2">
    <source>
        <dbReference type="EMBL" id="QEG22361.1"/>
    </source>
</evidence>
<dbReference type="Proteomes" id="UP000322214">
    <property type="component" value="Chromosome"/>
</dbReference>
<keyword evidence="2" id="KW-0378">Hydrolase</keyword>
<name>A0A5B9PHK6_9BACT</name>
<keyword evidence="3" id="KW-1185">Reference proteome</keyword>
<sequence>MTSIASCKQVHGRVVILLAFVFSSIVLIGTATAQEPLRVLSFNLRYGLANDGDNSWDNRKDHVVTTIENYQPDVVGTQETLEFQAAHIGDKLTEFTYAGRSRQKDGKGEHCGIFFRTSRFDKLIEGHFWLSENPDQPGSKSWDSSLPRMATWLKLWDRTNQHAFYLINTHFDHRGANARAESAKLIRRFVESLPSGSNVIITGDFNAGVNSGPYTALFAEDATASPATPSPVVDTFAAMNPDAKDNVGTFNAFKGTDSGARIDWIAASRKIEILNASIDRTAFDGKFPSDHFPVTAELRLPKLE</sequence>
<reference evidence="2 3" key="1">
    <citation type="submission" date="2019-08" db="EMBL/GenBank/DDBJ databases">
        <title>Deep-cultivation of Planctomycetes and their phenomic and genomic characterization uncovers novel biology.</title>
        <authorList>
            <person name="Wiegand S."/>
            <person name="Jogler M."/>
            <person name="Boedeker C."/>
            <person name="Pinto D."/>
            <person name="Vollmers J."/>
            <person name="Rivas-Marin E."/>
            <person name="Kohn T."/>
            <person name="Peeters S.H."/>
            <person name="Heuer A."/>
            <person name="Rast P."/>
            <person name="Oberbeckmann S."/>
            <person name="Bunk B."/>
            <person name="Jeske O."/>
            <person name="Meyerdierks A."/>
            <person name="Storesund J.E."/>
            <person name="Kallscheuer N."/>
            <person name="Luecker S."/>
            <person name="Lage O.M."/>
            <person name="Pohl T."/>
            <person name="Merkel B.J."/>
            <person name="Hornburger P."/>
            <person name="Mueller R.-W."/>
            <person name="Bruemmer F."/>
            <person name="Labrenz M."/>
            <person name="Spormann A.M."/>
            <person name="Op den Camp H."/>
            <person name="Overmann J."/>
            <person name="Amann R."/>
            <person name="Jetten M.S.M."/>
            <person name="Mascher T."/>
            <person name="Medema M.H."/>
            <person name="Devos D.P."/>
            <person name="Kaster A.-K."/>
            <person name="Ovreas L."/>
            <person name="Rohde M."/>
            <person name="Galperin M.Y."/>
            <person name="Jogler C."/>
        </authorList>
    </citation>
    <scope>NUCLEOTIDE SEQUENCE [LARGE SCALE GENOMIC DNA]</scope>
    <source>
        <strain evidence="2 3">FC18</strain>
    </source>
</reference>
<dbReference type="PANTHER" id="PTHR12121:SF36">
    <property type="entry name" value="ENDONUCLEASE_EXONUCLEASE_PHOSPHATASE DOMAIN-CONTAINING PROTEIN"/>
    <property type="match status" value="1"/>
</dbReference>
<dbReference type="AlphaFoldDB" id="A0A5B9PHK6"/>
<dbReference type="PANTHER" id="PTHR12121">
    <property type="entry name" value="CARBON CATABOLITE REPRESSOR PROTEIN 4"/>
    <property type="match status" value="1"/>
</dbReference>
<dbReference type="CDD" id="cd09083">
    <property type="entry name" value="EEP-1"/>
    <property type="match status" value="1"/>
</dbReference>
<dbReference type="Gene3D" id="3.60.10.10">
    <property type="entry name" value="Endonuclease/exonuclease/phosphatase"/>
    <property type="match status" value="1"/>
</dbReference>
<protein>
    <submittedName>
        <fullName evidence="2">Exonuclease III</fullName>
    </submittedName>
</protein>
<dbReference type="OrthoDB" id="9793162at2"/>
<dbReference type="RefSeq" id="WP_084416668.1">
    <property type="nucleotide sequence ID" value="NZ_CP042912.1"/>
</dbReference>
<evidence type="ECO:0000259" key="1">
    <source>
        <dbReference type="Pfam" id="PF03372"/>
    </source>
</evidence>